<dbReference type="Gene3D" id="3.90.180.10">
    <property type="entry name" value="Medium-chain alcohol dehydrogenases, catalytic domain"/>
    <property type="match status" value="1"/>
</dbReference>
<dbReference type="Proteomes" id="UP000258309">
    <property type="component" value="Unassembled WGS sequence"/>
</dbReference>
<evidence type="ECO:0000313" key="8">
    <source>
        <dbReference type="EMBL" id="RFU28748.1"/>
    </source>
</evidence>
<dbReference type="PROSITE" id="PS00059">
    <property type="entry name" value="ADH_ZINC"/>
    <property type="match status" value="1"/>
</dbReference>
<organism evidence="8 9">
    <name type="scientific">Scytalidium lignicola</name>
    <name type="common">Hyphomycete</name>
    <dbReference type="NCBI Taxonomy" id="5539"/>
    <lineage>
        <taxon>Eukaryota</taxon>
        <taxon>Fungi</taxon>
        <taxon>Dikarya</taxon>
        <taxon>Ascomycota</taxon>
        <taxon>Pezizomycotina</taxon>
        <taxon>Leotiomycetes</taxon>
        <taxon>Leotiomycetes incertae sedis</taxon>
        <taxon>Scytalidium</taxon>
    </lineage>
</organism>
<dbReference type="PANTHER" id="PTHR43880">
    <property type="entry name" value="ALCOHOL DEHYDROGENASE"/>
    <property type="match status" value="1"/>
</dbReference>
<evidence type="ECO:0000256" key="4">
    <source>
        <dbReference type="ARBA" id="ARBA00023002"/>
    </source>
</evidence>
<keyword evidence="9" id="KW-1185">Reference proteome</keyword>
<reference evidence="8 9" key="1">
    <citation type="submission" date="2018-05" db="EMBL/GenBank/DDBJ databases">
        <title>Draft genome sequence of Scytalidium lignicola DSM 105466, a ubiquitous saprotrophic fungus.</title>
        <authorList>
            <person name="Buettner E."/>
            <person name="Gebauer A.M."/>
            <person name="Hofrichter M."/>
            <person name="Liers C."/>
            <person name="Kellner H."/>
        </authorList>
    </citation>
    <scope>NUCLEOTIDE SEQUENCE [LARGE SCALE GENOMIC DNA]</scope>
    <source>
        <strain evidence="8 9">DSM 105466</strain>
    </source>
</reference>
<dbReference type="GO" id="GO:0051903">
    <property type="term" value="F:S-(hydroxymethyl)glutathione dehydrogenase [NAD(P)+] activity"/>
    <property type="evidence" value="ECO:0007669"/>
    <property type="project" value="TreeGrafter"/>
</dbReference>
<dbReference type="InterPro" id="IPR020843">
    <property type="entry name" value="ER"/>
</dbReference>
<evidence type="ECO:0000256" key="2">
    <source>
        <dbReference type="ARBA" id="ARBA00022723"/>
    </source>
</evidence>
<dbReference type="SMART" id="SM00829">
    <property type="entry name" value="PKS_ER"/>
    <property type="match status" value="1"/>
</dbReference>
<dbReference type="GO" id="GO:0046294">
    <property type="term" value="P:formaldehyde catabolic process"/>
    <property type="evidence" value="ECO:0007669"/>
    <property type="project" value="TreeGrafter"/>
</dbReference>
<comment type="caution">
    <text evidence="8">The sequence shown here is derived from an EMBL/GenBank/DDBJ whole genome shotgun (WGS) entry which is preliminary data.</text>
</comment>
<dbReference type="FunFam" id="3.40.50.720:FF:000003">
    <property type="entry name" value="S-(hydroxymethyl)glutathione dehydrogenase"/>
    <property type="match status" value="1"/>
</dbReference>
<dbReference type="Pfam" id="PF08240">
    <property type="entry name" value="ADH_N"/>
    <property type="match status" value="1"/>
</dbReference>
<dbReference type="OMA" id="CHTDLSC"/>
<dbReference type="Gene3D" id="3.40.50.720">
    <property type="entry name" value="NAD(P)-binding Rossmann-like Domain"/>
    <property type="match status" value="1"/>
</dbReference>
<dbReference type="EMBL" id="NCSJ02000152">
    <property type="protein sequence ID" value="RFU28748.1"/>
    <property type="molecule type" value="Genomic_DNA"/>
</dbReference>
<comment type="similarity">
    <text evidence="6">Belongs to the zinc-containing alcohol dehydrogenase family.</text>
</comment>
<dbReference type="CDD" id="cd08278">
    <property type="entry name" value="benzyl_alcohol_DH"/>
    <property type="match status" value="1"/>
</dbReference>
<evidence type="ECO:0000256" key="1">
    <source>
        <dbReference type="ARBA" id="ARBA00001947"/>
    </source>
</evidence>
<feature type="non-terminal residue" evidence="8">
    <location>
        <position position="1"/>
    </location>
</feature>
<evidence type="ECO:0000256" key="5">
    <source>
        <dbReference type="ARBA" id="ARBA00023027"/>
    </source>
</evidence>
<sequence length="373" mass="39583">MADLVDALVCMEPNGPYQLKKVRLGDLRDDEIIVQMRATGVCHADLLCSTGDLPVPLPLCGGHEGAGVVERVGSAVHHVEVGDHVLLSYKICGECIACKRNSGPYCTKFPAENFRCSRPDGTTSLTLENGQKIASHFFGQSSFSQRAIVSGQVALKIDKDLPLDTLCSLGCGIQTGAGTVLNVLKPKLGANIVIFGVGAVGMAAVMAANLTPCAKIIAVDIFDSKLELAHKLGATHMINSIGTNTLAEIMKLTDGFGVDCAIDATGRLDVIRTMFDCAAPGAIVATVGSPGAGKKLEMEPHAWIHKAVSYVGVSEGSAIPATFIPLLIEFWRHGRFPLEQLVTTYPYTEFGKAKEDIEHGKCIKAVLLWPGSN</sequence>
<dbReference type="InterPro" id="IPR002328">
    <property type="entry name" value="ADH_Zn_CS"/>
</dbReference>
<comment type="cofactor">
    <cofactor evidence="1 6">
        <name>Zn(2+)</name>
        <dbReference type="ChEBI" id="CHEBI:29105"/>
    </cofactor>
</comment>
<dbReference type="PANTHER" id="PTHR43880:SF12">
    <property type="entry name" value="ALCOHOL DEHYDROGENASE CLASS-3"/>
    <property type="match status" value="1"/>
</dbReference>
<evidence type="ECO:0000256" key="6">
    <source>
        <dbReference type="RuleBase" id="RU361277"/>
    </source>
</evidence>
<dbReference type="STRING" id="5539.A0A3E2H5T9"/>
<evidence type="ECO:0000259" key="7">
    <source>
        <dbReference type="SMART" id="SM00829"/>
    </source>
</evidence>
<dbReference type="InterPro" id="IPR013149">
    <property type="entry name" value="ADH-like_C"/>
</dbReference>
<protein>
    <recommendedName>
        <fullName evidence="7">Enoyl reductase (ER) domain-containing protein</fullName>
    </recommendedName>
</protein>
<evidence type="ECO:0000313" key="9">
    <source>
        <dbReference type="Proteomes" id="UP000258309"/>
    </source>
</evidence>
<dbReference type="InterPro" id="IPR011032">
    <property type="entry name" value="GroES-like_sf"/>
</dbReference>
<dbReference type="InterPro" id="IPR036291">
    <property type="entry name" value="NAD(P)-bd_dom_sf"/>
</dbReference>
<evidence type="ECO:0000256" key="3">
    <source>
        <dbReference type="ARBA" id="ARBA00022833"/>
    </source>
</evidence>
<feature type="domain" description="Enoyl reductase (ER)" evidence="7">
    <location>
        <begin position="15"/>
        <end position="367"/>
    </location>
</feature>
<dbReference type="Pfam" id="PF00107">
    <property type="entry name" value="ADH_zinc_N"/>
    <property type="match status" value="1"/>
</dbReference>
<keyword evidence="4" id="KW-0560">Oxidoreductase</keyword>
<keyword evidence="3 6" id="KW-0862">Zinc</keyword>
<keyword evidence="5" id="KW-0520">NAD</keyword>
<dbReference type="GO" id="GO:0008270">
    <property type="term" value="F:zinc ion binding"/>
    <property type="evidence" value="ECO:0007669"/>
    <property type="project" value="InterPro"/>
</dbReference>
<name>A0A3E2H5T9_SCYLI</name>
<proteinExistence type="inferred from homology"/>
<dbReference type="OrthoDB" id="1560166at2759"/>
<feature type="non-terminal residue" evidence="8">
    <location>
        <position position="373"/>
    </location>
</feature>
<dbReference type="SUPFAM" id="SSF50129">
    <property type="entry name" value="GroES-like"/>
    <property type="match status" value="1"/>
</dbReference>
<keyword evidence="2 6" id="KW-0479">Metal-binding</keyword>
<dbReference type="GO" id="GO:0005829">
    <property type="term" value="C:cytosol"/>
    <property type="evidence" value="ECO:0007669"/>
    <property type="project" value="TreeGrafter"/>
</dbReference>
<dbReference type="AlphaFoldDB" id="A0A3E2H5T9"/>
<dbReference type="InterPro" id="IPR013154">
    <property type="entry name" value="ADH-like_N"/>
</dbReference>
<dbReference type="SUPFAM" id="SSF51735">
    <property type="entry name" value="NAD(P)-binding Rossmann-fold domains"/>
    <property type="match status" value="1"/>
</dbReference>
<gene>
    <name evidence="8" type="ORF">B7463_g7593</name>
</gene>
<accession>A0A3E2H5T9</accession>